<dbReference type="Proteomes" id="UP001243989">
    <property type="component" value="Unassembled WGS sequence"/>
</dbReference>
<comment type="caution">
    <text evidence="1">The sequence shown here is derived from an EMBL/GenBank/DDBJ whole genome shotgun (WGS) entry which is preliminary data.</text>
</comment>
<proteinExistence type="predicted"/>
<dbReference type="GeneID" id="85474420"/>
<gene>
    <name evidence="1" type="ORF">BDP81DRAFT_416719</name>
</gene>
<reference evidence="1" key="1">
    <citation type="submission" date="2021-06" db="EMBL/GenBank/DDBJ databases">
        <title>Comparative genomics, transcriptomics and evolutionary studies reveal genomic signatures of adaptation to plant cell wall in hemibiotrophic fungi.</title>
        <authorList>
            <consortium name="DOE Joint Genome Institute"/>
            <person name="Baroncelli R."/>
            <person name="Diaz J.F."/>
            <person name="Benocci T."/>
            <person name="Peng M."/>
            <person name="Battaglia E."/>
            <person name="Haridas S."/>
            <person name="Andreopoulos W."/>
            <person name="Labutti K."/>
            <person name="Pangilinan J."/>
            <person name="Floch G.L."/>
            <person name="Makela M.R."/>
            <person name="Henrissat B."/>
            <person name="Grigoriev I.V."/>
            <person name="Crouch J.A."/>
            <person name="De Vries R.P."/>
            <person name="Sukno S.A."/>
            <person name="Thon M.R."/>
        </authorList>
    </citation>
    <scope>NUCLEOTIDE SEQUENCE</scope>
    <source>
        <strain evidence="1">CBS 102054</strain>
    </source>
</reference>
<name>A0AAJ0A2R3_9PEZI</name>
<keyword evidence="2" id="KW-1185">Reference proteome</keyword>
<dbReference type="RefSeq" id="XP_060450922.1">
    <property type="nucleotide sequence ID" value="XM_060589558.1"/>
</dbReference>
<evidence type="ECO:0000313" key="2">
    <source>
        <dbReference type="Proteomes" id="UP001243989"/>
    </source>
</evidence>
<sequence>MPRLRASACPPFFELLSLSLASLDPRCQSLCRGGSSPSHIPSVKELCKDYRQEIRCARGWLPLTASNNVTFASNHGSNRSDVSVPAAHCL</sequence>
<dbReference type="EMBL" id="JAHMHQ010000002">
    <property type="protein sequence ID" value="KAK1654878.1"/>
    <property type="molecule type" value="Genomic_DNA"/>
</dbReference>
<protein>
    <submittedName>
        <fullName evidence="1">Uncharacterized protein</fullName>
    </submittedName>
</protein>
<organism evidence="1 2">
    <name type="scientific">Colletotrichum phormii</name>
    <dbReference type="NCBI Taxonomy" id="359342"/>
    <lineage>
        <taxon>Eukaryota</taxon>
        <taxon>Fungi</taxon>
        <taxon>Dikarya</taxon>
        <taxon>Ascomycota</taxon>
        <taxon>Pezizomycotina</taxon>
        <taxon>Sordariomycetes</taxon>
        <taxon>Hypocreomycetidae</taxon>
        <taxon>Glomerellales</taxon>
        <taxon>Glomerellaceae</taxon>
        <taxon>Colletotrichum</taxon>
        <taxon>Colletotrichum acutatum species complex</taxon>
    </lineage>
</organism>
<dbReference type="AlphaFoldDB" id="A0AAJ0A2R3"/>
<accession>A0AAJ0A2R3</accession>
<evidence type="ECO:0000313" key="1">
    <source>
        <dbReference type="EMBL" id="KAK1654878.1"/>
    </source>
</evidence>